<feature type="compositionally biased region" description="Gly residues" evidence="1">
    <location>
        <begin position="343"/>
        <end position="356"/>
    </location>
</feature>
<feature type="compositionally biased region" description="Basic and acidic residues" evidence="1">
    <location>
        <begin position="503"/>
        <end position="533"/>
    </location>
</feature>
<protein>
    <recommendedName>
        <fullName evidence="4">Period circadian protein</fullName>
    </recommendedName>
</protein>
<feature type="compositionally biased region" description="Basic and acidic residues" evidence="1">
    <location>
        <begin position="112"/>
        <end position="123"/>
    </location>
</feature>
<reference evidence="2 3" key="1">
    <citation type="submission" date="2024-01" db="EMBL/GenBank/DDBJ databases">
        <title>Complete genome of Cladobotryum mycophilum ATHUM6906.</title>
        <authorList>
            <person name="Christinaki A.C."/>
            <person name="Myridakis A.I."/>
            <person name="Kouvelis V.N."/>
        </authorList>
    </citation>
    <scope>NUCLEOTIDE SEQUENCE [LARGE SCALE GENOMIC DNA]</scope>
    <source>
        <strain evidence="2 3">ATHUM6906</strain>
    </source>
</reference>
<feature type="compositionally biased region" description="Low complexity" evidence="1">
    <location>
        <begin position="260"/>
        <end position="280"/>
    </location>
</feature>
<feature type="compositionally biased region" description="Gly residues" evidence="1">
    <location>
        <begin position="323"/>
        <end position="334"/>
    </location>
</feature>
<dbReference type="PANTHER" id="PTHR39606">
    <property type="entry name" value="SURFACE PROTEIN, PUTATIVE-RELATED"/>
    <property type="match status" value="1"/>
</dbReference>
<feature type="compositionally biased region" description="Basic and acidic residues" evidence="1">
    <location>
        <begin position="388"/>
        <end position="397"/>
    </location>
</feature>
<feature type="compositionally biased region" description="Low complexity" evidence="1">
    <location>
        <begin position="482"/>
        <end position="493"/>
    </location>
</feature>
<feature type="compositionally biased region" description="Polar residues" evidence="1">
    <location>
        <begin position="143"/>
        <end position="161"/>
    </location>
</feature>
<feature type="compositionally biased region" description="Gly residues" evidence="1">
    <location>
        <begin position="407"/>
        <end position="438"/>
    </location>
</feature>
<feature type="compositionally biased region" description="Basic and acidic residues" evidence="1">
    <location>
        <begin position="7"/>
        <end position="25"/>
    </location>
</feature>
<dbReference type="EMBL" id="JAVFKD010000016">
    <property type="protein sequence ID" value="KAK5987171.1"/>
    <property type="molecule type" value="Genomic_DNA"/>
</dbReference>
<feature type="compositionally biased region" description="Gly residues" evidence="1">
    <location>
        <begin position="66"/>
        <end position="82"/>
    </location>
</feature>
<feature type="compositionally biased region" description="Gly residues" evidence="1">
    <location>
        <begin position="250"/>
        <end position="259"/>
    </location>
</feature>
<evidence type="ECO:0000256" key="1">
    <source>
        <dbReference type="SAM" id="MobiDB-lite"/>
    </source>
</evidence>
<feature type="compositionally biased region" description="Polar residues" evidence="1">
    <location>
        <begin position="87"/>
        <end position="109"/>
    </location>
</feature>
<evidence type="ECO:0000313" key="2">
    <source>
        <dbReference type="EMBL" id="KAK5987171.1"/>
    </source>
</evidence>
<feature type="compositionally biased region" description="Low complexity" evidence="1">
    <location>
        <begin position="357"/>
        <end position="369"/>
    </location>
</feature>
<gene>
    <name evidence="2" type="ORF">PT974_11289</name>
</gene>
<dbReference type="PANTHER" id="PTHR39606:SF1">
    <property type="entry name" value="CELL SURFACE PROTEIN"/>
    <property type="match status" value="1"/>
</dbReference>
<evidence type="ECO:0000313" key="3">
    <source>
        <dbReference type="Proteomes" id="UP001338125"/>
    </source>
</evidence>
<organism evidence="2 3">
    <name type="scientific">Cladobotryum mycophilum</name>
    <dbReference type="NCBI Taxonomy" id="491253"/>
    <lineage>
        <taxon>Eukaryota</taxon>
        <taxon>Fungi</taxon>
        <taxon>Dikarya</taxon>
        <taxon>Ascomycota</taxon>
        <taxon>Pezizomycotina</taxon>
        <taxon>Sordariomycetes</taxon>
        <taxon>Hypocreomycetidae</taxon>
        <taxon>Hypocreales</taxon>
        <taxon>Hypocreaceae</taxon>
        <taxon>Cladobotryum</taxon>
    </lineage>
</organism>
<feature type="compositionally biased region" description="Basic and acidic residues" evidence="1">
    <location>
        <begin position="304"/>
        <end position="313"/>
    </location>
</feature>
<keyword evidence="3" id="KW-1185">Reference proteome</keyword>
<feature type="compositionally biased region" description="Basic and acidic residues" evidence="1">
    <location>
        <begin position="448"/>
        <end position="466"/>
    </location>
</feature>
<evidence type="ECO:0008006" key="4">
    <source>
        <dbReference type="Google" id="ProtNLM"/>
    </source>
</evidence>
<proteinExistence type="predicted"/>
<accession>A0ABR0S666</accession>
<sequence>MSSIVNKVKDILHSDNKSSEPEGTHGPHSTKAANVADPRIDSDRDHRENLSGHDGSYTSTDNYSYGGAGTAGTGTHGAGTHGTGTHNQSANRTGGPTTKTDGPHSSNLANKMDPRVDSDRDYSKNMGMNPSGTATTGTGTTGFNSQGRTSGTAGPHSSNLANKMDPLVDSDRDNSRNAGLHLGTGNYGTGTHGTGTHSTGTTGFSGGATGTHNTSGAPEGTYGPHSSRIANAADPLVDSDRDRSHNMPGGTTGVGGTTGFSGSNTGAGNTGGAFFNSGNTRTSGGAPEGTFGPHSSRVANAADPRVDSDRDNSRNMGVHSGTGTHGTGTHGAGTFGTSTHGAGNQGAGVQGTGTHGTGTHNTGTYGSSGAPEGTYGPHSSRVANAADPRVDSDRDNSRNMGVHSGTGTHGTGTHGTGTHGAGTTGFSGSTAGGAGGASGPAPNTAGPHKSDMLNKVDPRVDSDLDGSKTYGGDKTFNQSEGRTTTARDPTDAAQVPPSVLRKHIGEPTIEHNDAKHDRERRHSVSHQEQHRGL</sequence>
<dbReference type="Proteomes" id="UP001338125">
    <property type="component" value="Unassembled WGS sequence"/>
</dbReference>
<name>A0ABR0S666_9HYPO</name>
<comment type="caution">
    <text evidence="2">The sequence shown here is derived from an EMBL/GenBank/DDBJ whole genome shotgun (WGS) entry which is preliminary data.</text>
</comment>
<feature type="compositionally biased region" description="Basic and acidic residues" evidence="1">
    <location>
        <begin position="38"/>
        <end position="51"/>
    </location>
</feature>
<feature type="region of interest" description="Disordered" evidence="1">
    <location>
        <begin position="1"/>
        <end position="533"/>
    </location>
</feature>
<feature type="compositionally biased region" description="Low complexity" evidence="1">
    <location>
        <begin position="132"/>
        <end position="142"/>
    </location>
</feature>